<proteinExistence type="predicted"/>
<dbReference type="AlphaFoldDB" id="F3Z331"/>
<protein>
    <submittedName>
        <fullName evidence="1">Uncharacterized protein</fullName>
    </submittedName>
</protein>
<dbReference type="RefSeq" id="WP_014260027.1">
    <property type="nucleotide sequence ID" value="NC_016629.1"/>
</dbReference>
<keyword evidence="2" id="KW-1185">Reference proteome</keyword>
<organism evidence="1 2">
    <name type="scientific">Desulfocurvibacter africanus subsp. africanus str. Walvis Bay</name>
    <dbReference type="NCBI Taxonomy" id="690850"/>
    <lineage>
        <taxon>Bacteria</taxon>
        <taxon>Pseudomonadati</taxon>
        <taxon>Thermodesulfobacteriota</taxon>
        <taxon>Desulfovibrionia</taxon>
        <taxon>Desulfovibrionales</taxon>
        <taxon>Desulfovibrionaceae</taxon>
        <taxon>Desulfocurvibacter</taxon>
    </lineage>
</organism>
<reference evidence="1 2" key="1">
    <citation type="journal article" date="2011" name="J. Bacteriol.">
        <title>Genome sequence of the mercury-methylating and pleomorphic Desulfovibrio africanus Strain Walvis Bay.</title>
        <authorList>
            <person name="Brown S.D."/>
            <person name="Wall J.D."/>
            <person name="Kucken A.M."/>
            <person name="Gilmour C.C."/>
            <person name="Podar M."/>
            <person name="Brandt C.C."/>
            <person name="Teshima H."/>
            <person name="Detter J.C."/>
            <person name="Han C.S."/>
            <person name="Land M.L."/>
            <person name="Lucas S."/>
            <person name="Han J."/>
            <person name="Pennacchio L."/>
            <person name="Nolan M."/>
            <person name="Pitluck S."/>
            <person name="Woyke T."/>
            <person name="Goodwin L."/>
            <person name="Palumbo A.V."/>
            <person name="Elias D.A."/>
        </authorList>
    </citation>
    <scope>NUCLEOTIDE SEQUENCE [LARGE SCALE GENOMIC DNA]</scope>
    <source>
        <strain evidence="1 2">Walvis Bay</strain>
    </source>
</reference>
<name>F3Z331_DESAF</name>
<dbReference type="eggNOG" id="ENOG502ZNN9">
    <property type="taxonomic scope" value="Bacteria"/>
</dbReference>
<evidence type="ECO:0000313" key="1">
    <source>
        <dbReference type="EMBL" id="EGJ50275.1"/>
    </source>
</evidence>
<gene>
    <name evidence="1" type="ORF">Desaf_1946</name>
</gene>
<accession>F3Z331</accession>
<dbReference type="Proteomes" id="UP000007844">
    <property type="component" value="Chromosome"/>
</dbReference>
<dbReference type="HOGENOM" id="CLU_2286901_0_0_7"/>
<dbReference type="KEGG" id="daf:Desaf_1946"/>
<dbReference type="EMBL" id="CP003221">
    <property type="protein sequence ID" value="EGJ50275.1"/>
    <property type="molecule type" value="Genomic_DNA"/>
</dbReference>
<evidence type="ECO:0000313" key="2">
    <source>
        <dbReference type="Proteomes" id="UP000007844"/>
    </source>
</evidence>
<sequence>MKLFAHREVKEAKAHALAGGQALHVWTPPAAGWPGAPTCFQRSRQWAHLFDQDKARLEATARRLGVRKIVIHGDGAGQHVDLCGAPLKKAMIEAEGEEIHG</sequence>
<dbReference type="STRING" id="690850.Desaf_1946"/>